<dbReference type="OrthoDB" id="9813134at2"/>
<dbReference type="Pfam" id="PF03008">
    <property type="entry name" value="DUF234"/>
    <property type="match status" value="1"/>
</dbReference>
<accession>A0A5J5DSK4</accession>
<keyword evidence="4" id="KW-0067">ATP-binding</keyword>
<evidence type="ECO:0000313" key="4">
    <source>
        <dbReference type="EMBL" id="KAA8821761.1"/>
    </source>
</evidence>
<proteinExistence type="predicted"/>
<dbReference type="SUPFAM" id="SSF52540">
    <property type="entry name" value="P-loop containing nucleoside triphosphate hydrolases"/>
    <property type="match status" value="1"/>
</dbReference>
<dbReference type="Gene3D" id="3.40.50.300">
    <property type="entry name" value="P-loop containing nucleotide triphosphate hydrolases"/>
    <property type="match status" value="1"/>
</dbReference>
<evidence type="ECO:0000259" key="2">
    <source>
        <dbReference type="Pfam" id="PF03008"/>
    </source>
</evidence>
<feature type="domain" description="ATPase" evidence="1">
    <location>
        <begin position="11"/>
        <end position="217"/>
    </location>
</feature>
<dbReference type="GO" id="GO:0006355">
    <property type="term" value="P:regulation of DNA-templated transcription"/>
    <property type="evidence" value="ECO:0007669"/>
    <property type="project" value="InterPro"/>
</dbReference>
<dbReference type="SUPFAM" id="SSF46785">
    <property type="entry name" value="Winged helix' DNA-binding domain"/>
    <property type="match status" value="1"/>
</dbReference>
<gene>
    <name evidence="4" type="ORF">EM848_10235</name>
    <name evidence="3" type="ORF">EMO90_11420</name>
</gene>
<dbReference type="InterPro" id="IPR036390">
    <property type="entry name" value="WH_DNA-bd_sf"/>
</dbReference>
<name>A0A5J5DSK4_9BIFI</name>
<comment type="caution">
    <text evidence="4">The sequence shown here is derived from an EMBL/GenBank/DDBJ whole genome shotgun (WGS) entry which is preliminary data.</text>
</comment>
<dbReference type="GO" id="GO:0005524">
    <property type="term" value="F:ATP binding"/>
    <property type="evidence" value="ECO:0007669"/>
    <property type="project" value="UniProtKB-KW"/>
</dbReference>
<dbReference type="GO" id="GO:0003677">
    <property type="term" value="F:DNA binding"/>
    <property type="evidence" value="ECO:0007669"/>
    <property type="project" value="InterPro"/>
</dbReference>
<dbReference type="RefSeq" id="WP_150354830.1">
    <property type="nucleotide sequence ID" value="NZ_RZNZ01000021.1"/>
</dbReference>
<evidence type="ECO:0000313" key="6">
    <source>
        <dbReference type="Proteomes" id="UP000374630"/>
    </source>
</evidence>
<evidence type="ECO:0000259" key="1">
    <source>
        <dbReference type="Pfam" id="PF01637"/>
    </source>
</evidence>
<dbReference type="InterPro" id="IPR011579">
    <property type="entry name" value="ATPase_dom"/>
</dbReference>
<sequence>MAFNAQSDGRFVGRDHELKTLEYHASLGKFQMVVVYGRRRVGKTALIAKFCEDRRVLWFTAKEQSAAVNLREFSRTILRFFGETAFAGGFASWDAALEFIAGKAESETDEPFVFVFDEFPYAAAAEPGLPSIMQIAIDHRFRSTNMMMILCGSNEGFMEGKVLGYKSPLYGRRNAQIHLMPFDVIDACKMLPPRTGWLEKVQYYAVLGGTPYYLEQIDPNLTFRQNIQTRCFSQSGILYEEPMMLLRQELREPALYGSILDALGAGRTRPKEIGEYAGVEQNSVGSYLKTLEHLGLVERLVPFGEDPKHSRKGLWKLKDPFFAYWYRFVGPVTSSIDMGLGAMSSASGTSGPVFDTYVGQQFEDMCAQWIVRQCAAGMIDFLPTQIGKWWGNDPIAREQTDIDVVMGDTANHRVLLGECKWRERFNETDAIDKLKARSPLISMKGDRVYYLFSKHPTSHITRAKHEGPDLHFVDAPEMLEPAKTTD</sequence>
<dbReference type="InterPro" id="IPR027417">
    <property type="entry name" value="P-loop_NTPase"/>
</dbReference>
<keyword evidence="4" id="KW-0547">Nucleotide-binding</keyword>
<feature type="domain" description="DUF234" evidence="2">
    <location>
        <begin position="325"/>
        <end position="428"/>
    </location>
</feature>
<dbReference type="EMBL" id="RZNZ01000021">
    <property type="protein sequence ID" value="KAA8816715.1"/>
    <property type="molecule type" value="Genomic_DNA"/>
</dbReference>
<dbReference type="Proteomes" id="UP000345527">
    <property type="component" value="Unassembled WGS sequence"/>
</dbReference>
<dbReference type="AlphaFoldDB" id="A0A5J5DSK4"/>
<evidence type="ECO:0000313" key="5">
    <source>
        <dbReference type="Proteomes" id="UP000345527"/>
    </source>
</evidence>
<protein>
    <submittedName>
        <fullName evidence="4">ATP-binding protein</fullName>
    </submittedName>
</protein>
<keyword evidence="6" id="KW-1185">Reference proteome</keyword>
<dbReference type="PANTHER" id="PTHR34704">
    <property type="entry name" value="ATPASE"/>
    <property type="match status" value="1"/>
</dbReference>
<organism evidence="4 5">
    <name type="scientific">Bifidobacterium vespertilionis</name>
    <dbReference type="NCBI Taxonomy" id="2562524"/>
    <lineage>
        <taxon>Bacteria</taxon>
        <taxon>Bacillati</taxon>
        <taxon>Actinomycetota</taxon>
        <taxon>Actinomycetes</taxon>
        <taxon>Bifidobacteriales</taxon>
        <taxon>Bifidobacteriaceae</taxon>
        <taxon>Bifidobacterium</taxon>
    </lineage>
</organism>
<dbReference type="Pfam" id="PF01637">
    <property type="entry name" value="ATPase_2"/>
    <property type="match status" value="1"/>
</dbReference>
<dbReference type="Proteomes" id="UP000374630">
    <property type="component" value="Unassembled WGS sequence"/>
</dbReference>
<dbReference type="InterPro" id="IPR004256">
    <property type="entry name" value="DUF234"/>
</dbReference>
<dbReference type="EMBL" id="RZOA01000025">
    <property type="protein sequence ID" value="KAA8821761.1"/>
    <property type="molecule type" value="Genomic_DNA"/>
</dbReference>
<evidence type="ECO:0000313" key="3">
    <source>
        <dbReference type="EMBL" id="KAA8816715.1"/>
    </source>
</evidence>
<dbReference type="PANTHER" id="PTHR34704:SF2">
    <property type="entry name" value="ATPASE"/>
    <property type="match status" value="1"/>
</dbReference>
<reference evidence="5 6" key="1">
    <citation type="journal article" date="2019" name="Syst. Appl. Microbiol.">
        <title>Characterization of Bifidobacterium species in feaces of the Egyptian fruit bat: Description of B. vespertilionis sp. nov. and B. rousetti sp. nov.</title>
        <authorList>
            <person name="Modesto M."/>
            <person name="Satti M."/>
            <person name="Watanabe K."/>
            <person name="Puglisi E."/>
            <person name="Morelli L."/>
            <person name="Huang C.-H."/>
            <person name="Liou J.-S."/>
            <person name="Miyashita M."/>
            <person name="Tamura T."/>
            <person name="Saito S."/>
            <person name="Mori K."/>
            <person name="Huang L."/>
            <person name="Sciavilla P."/>
            <person name="Sandri C."/>
            <person name="Spiezio C."/>
            <person name="Vitali F."/>
            <person name="Cavalieri D."/>
            <person name="Perpetuini G."/>
            <person name="Tofalo R."/>
            <person name="Bonetti A."/>
            <person name="Arita M."/>
            <person name="Mattarelli P."/>
        </authorList>
    </citation>
    <scope>NUCLEOTIDE SEQUENCE [LARGE SCALE GENOMIC DNA]</scope>
    <source>
        <strain evidence="3 6">RST16</strain>
        <strain evidence="4 5">RST8</strain>
    </source>
</reference>